<sequence>MLDGMKPKPLLALAGAIGGTVLATAGVAAFVMGDGDDDAARPAASARPQQNTGQIAAALRANGATGCDADGTRVECRYDGHYVAATVITPGMGISMQTALEGWRSGVGQSALGEQGAFAILQGPNWLVTGPGELVDRIRPSLGGRALHCDQPYGTCS</sequence>
<comment type="caution">
    <text evidence="1">The sequence shown here is derived from an EMBL/GenBank/DDBJ whole genome shotgun (WGS) entry which is preliminary data.</text>
</comment>
<reference evidence="1 2" key="1">
    <citation type="submission" date="2019-10" db="EMBL/GenBank/DDBJ databases">
        <title>Actinomadura rubteroloni sp. nov. and Actinomadura macrotermitis sp. nov., isolated from the gut of fungus growing-termite Macrotermes natalensis.</title>
        <authorList>
            <person name="Benndorf R."/>
            <person name="Martin K."/>
            <person name="Kuefner M."/>
            <person name="De Beer W."/>
            <person name="Kaster A.-K."/>
            <person name="Vollmers J."/>
            <person name="Poulsen M."/>
            <person name="Beemelmanns C."/>
        </authorList>
    </citation>
    <scope>NUCLEOTIDE SEQUENCE [LARGE SCALE GENOMIC DNA]</scope>
    <source>
        <strain evidence="1 2">RB68</strain>
    </source>
</reference>
<dbReference type="AlphaFoldDB" id="A0A7K0BT07"/>
<proteinExistence type="predicted"/>
<evidence type="ECO:0000313" key="1">
    <source>
        <dbReference type="EMBL" id="MQY04323.1"/>
    </source>
</evidence>
<dbReference type="EMBL" id="WEGH01000002">
    <property type="protein sequence ID" value="MQY04323.1"/>
    <property type="molecule type" value="Genomic_DNA"/>
</dbReference>
<evidence type="ECO:0000313" key="2">
    <source>
        <dbReference type="Proteomes" id="UP000487268"/>
    </source>
</evidence>
<gene>
    <name evidence="1" type="ORF">ACRB68_23750</name>
</gene>
<protein>
    <submittedName>
        <fullName evidence="1">Uncharacterized protein</fullName>
    </submittedName>
</protein>
<keyword evidence="2" id="KW-1185">Reference proteome</keyword>
<organism evidence="1 2">
    <name type="scientific">Actinomadura macrotermitis</name>
    <dbReference type="NCBI Taxonomy" id="2585200"/>
    <lineage>
        <taxon>Bacteria</taxon>
        <taxon>Bacillati</taxon>
        <taxon>Actinomycetota</taxon>
        <taxon>Actinomycetes</taxon>
        <taxon>Streptosporangiales</taxon>
        <taxon>Thermomonosporaceae</taxon>
        <taxon>Actinomadura</taxon>
    </lineage>
</organism>
<name>A0A7K0BT07_9ACTN</name>
<dbReference type="Proteomes" id="UP000487268">
    <property type="component" value="Unassembled WGS sequence"/>
</dbReference>
<accession>A0A7K0BT07</accession>